<protein>
    <submittedName>
        <fullName evidence="1">Nuclear transport factor 2 family protein</fullName>
    </submittedName>
</protein>
<sequence length="125" mass="14554">MKDRESIIQNYLDGYNSFDVGKMVQDFSEGIVFQNYQNGELTMALKGKQEFSNQAMATCEYFSERKQTILAIRHYPDRTEVDLEYFGVLAKDLSEEMKQGQEIRLNGRSLFVFENNKITKLVDKS</sequence>
<dbReference type="SUPFAM" id="SSF54427">
    <property type="entry name" value="NTF2-like"/>
    <property type="match status" value="1"/>
</dbReference>
<proteinExistence type="predicted"/>
<dbReference type="RefSeq" id="WP_213946671.1">
    <property type="nucleotide sequence ID" value="NZ_JAHBGI010000002.1"/>
</dbReference>
<keyword evidence="2" id="KW-1185">Reference proteome</keyword>
<comment type="caution">
    <text evidence="1">The sequence shown here is derived from an EMBL/GenBank/DDBJ whole genome shotgun (WGS) entry which is preliminary data.</text>
</comment>
<accession>A0AAP2CNJ3</accession>
<name>A0AAP2CNJ3_9BACT</name>
<organism evidence="1 2">
    <name type="scientific">Litoribacter ruber</name>
    <dbReference type="NCBI Taxonomy" id="702568"/>
    <lineage>
        <taxon>Bacteria</taxon>
        <taxon>Pseudomonadati</taxon>
        <taxon>Bacteroidota</taxon>
        <taxon>Cytophagia</taxon>
        <taxon>Cytophagales</taxon>
        <taxon>Cyclobacteriaceae</taxon>
        <taxon>Litoribacter</taxon>
    </lineage>
</organism>
<dbReference type="Gene3D" id="3.10.450.50">
    <property type="match status" value="1"/>
</dbReference>
<evidence type="ECO:0000313" key="1">
    <source>
        <dbReference type="EMBL" id="MBS9525810.1"/>
    </source>
</evidence>
<dbReference type="AlphaFoldDB" id="A0AAP2CNJ3"/>
<dbReference type="EMBL" id="JAHCMY010000020">
    <property type="protein sequence ID" value="MBS9525810.1"/>
    <property type="molecule type" value="Genomic_DNA"/>
</dbReference>
<reference evidence="1 2" key="1">
    <citation type="submission" date="2021-05" db="EMBL/GenBank/DDBJ databases">
        <authorList>
            <person name="Zhang Z.D."/>
            <person name="Osman G."/>
        </authorList>
    </citation>
    <scope>NUCLEOTIDE SEQUENCE [LARGE SCALE GENOMIC DNA]</scope>
    <source>
        <strain evidence="1 2">KCTC 32217</strain>
    </source>
</reference>
<dbReference type="Proteomes" id="UP001319104">
    <property type="component" value="Unassembled WGS sequence"/>
</dbReference>
<evidence type="ECO:0000313" key="2">
    <source>
        <dbReference type="Proteomes" id="UP001319104"/>
    </source>
</evidence>
<dbReference type="InterPro" id="IPR032710">
    <property type="entry name" value="NTF2-like_dom_sf"/>
</dbReference>
<gene>
    <name evidence="1" type="ORF">KI659_17450</name>
</gene>